<dbReference type="InterPro" id="IPR051781">
    <property type="entry name" value="Metallo-dep_Hydrolase"/>
</dbReference>
<dbReference type="Pfam" id="PF07969">
    <property type="entry name" value="Amidohydro_3"/>
    <property type="match status" value="1"/>
</dbReference>
<accession>A0ABD5XVA0</accession>
<proteinExistence type="predicted"/>
<dbReference type="GeneID" id="78819295"/>
<evidence type="ECO:0000259" key="1">
    <source>
        <dbReference type="Pfam" id="PF07969"/>
    </source>
</evidence>
<dbReference type="GO" id="GO:0016787">
    <property type="term" value="F:hydrolase activity"/>
    <property type="evidence" value="ECO:0007669"/>
    <property type="project" value="UniProtKB-KW"/>
</dbReference>
<name>A0ABD5XVA0_9EURY</name>
<dbReference type="PANTHER" id="PTHR43135">
    <property type="entry name" value="ALPHA-D-RIBOSE 1-METHYLPHOSPHONATE 5-TRIPHOSPHATE DIPHOSPHATASE"/>
    <property type="match status" value="1"/>
</dbReference>
<reference evidence="2 3" key="1">
    <citation type="journal article" date="2019" name="Int. J. Syst. Evol. Microbiol.">
        <title>The Global Catalogue of Microorganisms (GCM) 10K type strain sequencing project: providing services to taxonomists for standard genome sequencing and annotation.</title>
        <authorList>
            <consortium name="The Broad Institute Genomics Platform"/>
            <consortium name="The Broad Institute Genome Sequencing Center for Infectious Disease"/>
            <person name="Wu L."/>
            <person name="Ma J."/>
        </authorList>
    </citation>
    <scope>NUCLEOTIDE SEQUENCE [LARGE SCALE GENOMIC DNA]</scope>
    <source>
        <strain evidence="2 3">XZYJT29</strain>
    </source>
</reference>
<organism evidence="2 3">
    <name type="scientific">Halosimplex aquaticum</name>
    <dbReference type="NCBI Taxonomy" id="3026162"/>
    <lineage>
        <taxon>Archaea</taxon>
        <taxon>Methanobacteriati</taxon>
        <taxon>Methanobacteriota</taxon>
        <taxon>Stenosarchaea group</taxon>
        <taxon>Halobacteria</taxon>
        <taxon>Halobacteriales</taxon>
        <taxon>Haloarculaceae</taxon>
        <taxon>Halosimplex</taxon>
    </lineage>
</organism>
<dbReference type="InterPro" id="IPR011059">
    <property type="entry name" value="Metal-dep_hydrolase_composite"/>
</dbReference>
<dbReference type="PANTHER" id="PTHR43135:SF3">
    <property type="entry name" value="ALPHA-D-RIBOSE 1-METHYLPHOSPHONATE 5-TRIPHOSPHATE DIPHOSPHATASE"/>
    <property type="match status" value="1"/>
</dbReference>
<dbReference type="InterPro" id="IPR013108">
    <property type="entry name" value="Amidohydro_3"/>
</dbReference>
<sequence>MTEPTDRERVVVDGGTVVTPHRSHEGGRVVIEGDRIVDVDPGGNSAESPARAEGSTRRIDASGEYVLPGLVDLHGDDVERYLCPRSGERVDSTAALATADRLTLAAGVTTKFDAIAFEEAPEKNRSIEGATELLDAVADGAGLAADHRVHARCELTDAASVACVGDLADRPIVDVVSLMAHVPGRGQFDDEDAFAQRYTDGRGAVADEAARAGRDRRGVAAATLRERIADLTDELASAGVTLASHDDADPAAVDHAVDHGVDLCEYPVSLSAARRATERGAATAMGAPNLVRGGSLWGNLDAREAIEEGVVDVLCSDYRPEALLASVFVDTGEPIERRVARVTREPARVAGLDDRGELVPGARADLVVVDPDPVPTVTRAFVAGRDAYHCRGGGNARDR</sequence>
<dbReference type="Gene3D" id="2.30.40.10">
    <property type="entry name" value="Urease, subunit C, domain 1"/>
    <property type="match status" value="1"/>
</dbReference>
<dbReference type="InterPro" id="IPR032466">
    <property type="entry name" value="Metal_Hydrolase"/>
</dbReference>
<dbReference type="EMBL" id="JBHTAS010000001">
    <property type="protein sequence ID" value="MFC7139047.1"/>
    <property type="molecule type" value="Genomic_DNA"/>
</dbReference>
<gene>
    <name evidence="2" type="ORF">ACFQMA_04240</name>
</gene>
<dbReference type="RefSeq" id="WP_274324648.1">
    <property type="nucleotide sequence ID" value="NZ_CP118158.1"/>
</dbReference>
<dbReference type="Gene3D" id="3.20.20.140">
    <property type="entry name" value="Metal-dependent hydrolases"/>
    <property type="match status" value="2"/>
</dbReference>
<evidence type="ECO:0000313" key="2">
    <source>
        <dbReference type="EMBL" id="MFC7139047.1"/>
    </source>
</evidence>
<feature type="domain" description="Amidohydrolase 3" evidence="1">
    <location>
        <begin position="333"/>
        <end position="374"/>
    </location>
</feature>
<comment type="caution">
    <text evidence="2">The sequence shown here is derived from an EMBL/GenBank/DDBJ whole genome shotgun (WGS) entry which is preliminary data.</text>
</comment>
<dbReference type="EC" id="3.6.1.63" evidence="2"/>
<dbReference type="PIRSF" id="PIRSF038971">
    <property type="entry name" value="PhnM"/>
    <property type="match status" value="1"/>
</dbReference>
<evidence type="ECO:0000313" key="3">
    <source>
        <dbReference type="Proteomes" id="UP001596432"/>
    </source>
</evidence>
<keyword evidence="3" id="KW-1185">Reference proteome</keyword>
<dbReference type="InterPro" id="IPR012696">
    <property type="entry name" value="PhnM"/>
</dbReference>
<dbReference type="SUPFAM" id="SSF51338">
    <property type="entry name" value="Composite domain of metallo-dependent hydrolases"/>
    <property type="match status" value="1"/>
</dbReference>
<dbReference type="SUPFAM" id="SSF51556">
    <property type="entry name" value="Metallo-dependent hydrolases"/>
    <property type="match status" value="1"/>
</dbReference>
<protein>
    <submittedName>
        <fullName evidence="2">Alpha-D-ribose 1-methylphosphonate 5-triphosphate diphosphatase</fullName>
        <ecNumber evidence="2">3.6.1.63</ecNumber>
    </submittedName>
</protein>
<dbReference type="Proteomes" id="UP001596432">
    <property type="component" value="Unassembled WGS sequence"/>
</dbReference>
<keyword evidence="2" id="KW-0378">Hydrolase</keyword>
<dbReference type="NCBIfam" id="NF011984">
    <property type="entry name" value="PRK15446.1-5"/>
    <property type="match status" value="1"/>
</dbReference>
<dbReference type="NCBIfam" id="NF011990">
    <property type="entry name" value="PRK15446.2-6"/>
    <property type="match status" value="1"/>
</dbReference>
<dbReference type="AlphaFoldDB" id="A0ABD5XVA0"/>